<dbReference type="AlphaFoldDB" id="A0A1Q3DYI5"/>
<feature type="chain" id="PRO_5013247541" evidence="2">
    <location>
        <begin position="23"/>
        <end position="340"/>
    </location>
</feature>
<comment type="caution">
    <text evidence="3">The sequence shown here is derived from an EMBL/GenBank/DDBJ whole genome shotgun (WGS) entry which is preliminary data.</text>
</comment>
<protein>
    <submittedName>
        <fullName evidence="3">Uncharacterized protein</fullName>
    </submittedName>
</protein>
<reference evidence="3 4" key="1">
    <citation type="submission" date="2016-08" db="EMBL/GenBank/DDBJ databases">
        <authorList>
            <consortium name="Lentinula edodes genome sequencing consortium"/>
            <person name="Sakamoto Y."/>
            <person name="Nakade K."/>
            <person name="Sato S."/>
            <person name="Yoshida Y."/>
            <person name="Miyazaki K."/>
            <person name="Natsume S."/>
            <person name="Konno N."/>
        </authorList>
    </citation>
    <scope>NUCLEOTIDE SEQUENCE [LARGE SCALE GENOMIC DNA]</scope>
    <source>
        <strain evidence="3 4">NBRC 111202</strain>
    </source>
</reference>
<evidence type="ECO:0000313" key="3">
    <source>
        <dbReference type="EMBL" id="GAW00073.1"/>
    </source>
</evidence>
<organism evidence="3 4">
    <name type="scientific">Lentinula edodes</name>
    <name type="common">Shiitake mushroom</name>
    <name type="synonym">Lentinus edodes</name>
    <dbReference type="NCBI Taxonomy" id="5353"/>
    <lineage>
        <taxon>Eukaryota</taxon>
        <taxon>Fungi</taxon>
        <taxon>Dikarya</taxon>
        <taxon>Basidiomycota</taxon>
        <taxon>Agaricomycotina</taxon>
        <taxon>Agaricomycetes</taxon>
        <taxon>Agaricomycetidae</taxon>
        <taxon>Agaricales</taxon>
        <taxon>Marasmiineae</taxon>
        <taxon>Omphalotaceae</taxon>
        <taxon>Lentinula</taxon>
    </lineage>
</organism>
<dbReference type="STRING" id="5353.A0A1Q3DYI5"/>
<feature type="transmembrane region" description="Helical" evidence="1">
    <location>
        <begin position="220"/>
        <end position="240"/>
    </location>
</feature>
<feature type="signal peptide" evidence="2">
    <location>
        <begin position="1"/>
        <end position="22"/>
    </location>
</feature>
<evidence type="ECO:0000313" key="4">
    <source>
        <dbReference type="Proteomes" id="UP000188533"/>
    </source>
</evidence>
<gene>
    <name evidence="3" type="ORF">LENED_001566</name>
</gene>
<evidence type="ECO:0000256" key="1">
    <source>
        <dbReference type="SAM" id="Phobius"/>
    </source>
</evidence>
<keyword evidence="1" id="KW-0472">Membrane</keyword>
<accession>A0A1Q3DYI5</accession>
<evidence type="ECO:0000256" key="2">
    <source>
        <dbReference type="SAM" id="SignalP"/>
    </source>
</evidence>
<dbReference type="EMBL" id="BDGU01000022">
    <property type="protein sequence ID" value="GAW00073.1"/>
    <property type="molecule type" value="Genomic_DNA"/>
</dbReference>
<feature type="transmembrane region" description="Helical" evidence="1">
    <location>
        <begin position="189"/>
        <end position="208"/>
    </location>
</feature>
<feature type="transmembrane region" description="Helical" evidence="1">
    <location>
        <begin position="300"/>
        <end position="325"/>
    </location>
</feature>
<feature type="transmembrane region" description="Helical" evidence="1">
    <location>
        <begin position="114"/>
        <end position="141"/>
    </location>
</feature>
<sequence length="340" mass="37450">MALFRLSNLVALLTFSSLTVLAFNFIAGHGDASGFFDKLSAPCLNITTDEAPFSLPYTGIQPIDKTLCGIIVFFHASFGPEVAPFLIYFLLSAVPITGHAYFESSRLKRPFLMAYPVVFFQVMQLLSFGATFSVYWMLFILSGASRLPSLGRQTMVTKAHAQAMMFGIFIGLVILTGCMIILQDPYITAIWQVFPIVISVATSLHLLVRPASLYPESGFSIIRGFYILSFILISSMHITLITSRGIEELKALMLPSITVLPSSTSIELQALNLLQWDAAFGLLSALLATLWFGRNTKETFVLLVWNLLASPVVGPGAAFAASALWRESWLHEELISDKKD</sequence>
<name>A0A1Q3DYI5_LENED</name>
<keyword evidence="2" id="KW-0732">Signal</keyword>
<keyword evidence="1" id="KW-0812">Transmembrane</keyword>
<feature type="transmembrane region" description="Helical" evidence="1">
    <location>
        <begin position="82"/>
        <end position="102"/>
    </location>
</feature>
<keyword evidence="4" id="KW-1185">Reference proteome</keyword>
<proteinExistence type="predicted"/>
<reference evidence="3 4" key="2">
    <citation type="submission" date="2017-02" db="EMBL/GenBank/DDBJ databases">
        <title>A genome survey and senescence transcriptome analysis in Lentinula edodes.</title>
        <authorList>
            <person name="Sakamoto Y."/>
            <person name="Nakade K."/>
            <person name="Sato S."/>
            <person name="Yoshida Y."/>
            <person name="Miyazaki K."/>
            <person name="Natsume S."/>
            <person name="Konno N."/>
        </authorList>
    </citation>
    <scope>NUCLEOTIDE SEQUENCE [LARGE SCALE GENOMIC DNA]</scope>
    <source>
        <strain evidence="3 4">NBRC 111202</strain>
    </source>
</reference>
<feature type="transmembrane region" description="Helical" evidence="1">
    <location>
        <begin position="161"/>
        <end position="182"/>
    </location>
</feature>
<keyword evidence="1" id="KW-1133">Transmembrane helix</keyword>
<dbReference type="Proteomes" id="UP000188533">
    <property type="component" value="Unassembled WGS sequence"/>
</dbReference>